<accession>A0A3B0P0M9</accession>
<evidence type="ECO:0000313" key="2">
    <source>
        <dbReference type="EMBL" id="SYV90512.1"/>
    </source>
</evidence>
<proteinExistence type="predicted"/>
<dbReference type="AlphaFoldDB" id="A0A3B0P0M9"/>
<organism evidence="2 3">
    <name type="scientific">Metamycoplasma alkalescens</name>
    <dbReference type="NCBI Taxonomy" id="45363"/>
    <lineage>
        <taxon>Bacteria</taxon>
        <taxon>Bacillati</taxon>
        <taxon>Mycoplasmatota</taxon>
        <taxon>Mycoplasmoidales</taxon>
        <taxon>Metamycoplasmataceae</taxon>
        <taxon>Metamycoplasma</taxon>
    </lineage>
</organism>
<gene>
    <name evidence="2" type="ORF">NCTC10135_01036</name>
</gene>
<evidence type="ECO:0000313" key="3">
    <source>
        <dbReference type="Proteomes" id="UP000259864"/>
    </source>
</evidence>
<protein>
    <submittedName>
        <fullName evidence="2">Uncharacterized protein</fullName>
    </submittedName>
</protein>
<reference evidence="3" key="1">
    <citation type="submission" date="2018-06" db="EMBL/GenBank/DDBJ databases">
        <authorList>
            <consortium name="Pathogen Informatics"/>
        </authorList>
    </citation>
    <scope>NUCLEOTIDE SEQUENCE [LARGE SCALE GENOMIC DNA]</scope>
    <source>
        <strain evidence="3">NCTC10135</strain>
    </source>
</reference>
<name>A0A3B0P0M9_9BACT</name>
<dbReference type="Proteomes" id="UP000259864">
    <property type="component" value="Chromosome 1"/>
</dbReference>
<feature type="non-terminal residue" evidence="2">
    <location>
        <position position="46"/>
    </location>
</feature>
<keyword evidence="1" id="KW-1133">Transmembrane helix</keyword>
<dbReference type="KEGG" id="mala:NCTC10135_01036"/>
<evidence type="ECO:0000256" key="1">
    <source>
        <dbReference type="SAM" id="Phobius"/>
    </source>
</evidence>
<keyword evidence="1" id="KW-0812">Transmembrane</keyword>
<dbReference type="EMBL" id="LS991949">
    <property type="protein sequence ID" value="SYV90512.1"/>
    <property type="molecule type" value="Genomic_DNA"/>
</dbReference>
<feature type="transmembrane region" description="Helical" evidence="1">
    <location>
        <begin position="12"/>
        <end position="43"/>
    </location>
</feature>
<keyword evidence="1" id="KW-0472">Membrane</keyword>
<sequence>MKNIKQRIKSAVILLAILIPFLLIVYFGKIAGKVIGVSFYAIITTW</sequence>